<keyword evidence="1" id="KW-0472">Membrane</keyword>
<keyword evidence="1" id="KW-0812">Transmembrane</keyword>
<dbReference type="EMBL" id="CBLY010000002">
    <property type="protein sequence ID" value="CDG33137.1"/>
    <property type="molecule type" value="Genomic_DNA"/>
</dbReference>
<reference evidence="2 3" key="1">
    <citation type="journal article" date="2014" name="Genome Biol. Evol.">
        <title>Acetic acid bacteria genomes reveal functional traits for adaptation to life in insect guts.</title>
        <authorList>
            <person name="Chouaia B."/>
            <person name="Gaiarsa S."/>
            <person name="Crotti E."/>
            <person name="Comandatore F."/>
            <person name="Degli Esposti M."/>
            <person name="Ricci I."/>
            <person name="Alma A."/>
            <person name="Favia G."/>
            <person name="Bandi C."/>
            <person name="Daffonchio D."/>
        </authorList>
    </citation>
    <scope>NUCLEOTIDE SEQUENCE [LARGE SCALE GENOMIC DNA]</scope>
    <source>
        <strain evidence="3">AM169</strain>
    </source>
</reference>
<dbReference type="AlphaFoldDB" id="A0A7U7G4U0"/>
<keyword evidence="1" id="KW-1133">Transmembrane helix</keyword>
<protein>
    <submittedName>
        <fullName evidence="2">Uncharacterized protein</fullName>
    </submittedName>
</protein>
<evidence type="ECO:0000313" key="2">
    <source>
        <dbReference type="EMBL" id="CDG33137.1"/>
    </source>
</evidence>
<dbReference type="Proteomes" id="UP000027590">
    <property type="component" value="Unassembled WGS sequence"/>
</dbReference>
<evidence type="ECO:0000256" key="1">
    <source>
        <dbReference type="SAM" id="Phobius"/>
    </source>
</evidence>
<gene>
    <name evidence="2" type="ORF">SACS_0399</name>
</gene>
<reference evidence="2 3" key="2">
    <citation type="journal article" date="2014" name="PLoS ONE">
        <title>Evolution of mitochondria reconstructed from the energy metabolism of living bacteria.</title>
        <authorList>
            <person name="Degli Esposti M."/>
            <person name="Chouaia B."/>
            <person name="Comandatore F."/>
            <person name="Crotti E."/>
            <person name="Sassera D."/>
            <person name="Lievens P.M."/>
            <person name="Daffonchio D."/>
            <person name="Bandi C."/>
        </authorList>
    </citation>
    <scope>NUCLEOTIDE SEQUENCE [LARGE SCALE GENOMIC DNA]</scope>
    <source>
        <strain evidence="3">AM169</strain>
    </source>
</reference>
<evidence type="ECO:0000313" key="3">
    <source>
        <dbReference type="Proteomes" id="UP000027590"/>
    </source>
</evidence>
<feature type="transmembrane region" description="Helical" evidence="1">
    <location>
        <begin position="104"/>
        <end position="124"/>
    </location>
</feature>
<sequence>MDIFHVKPCHDLMPQEPCLKVGLQGSDVLEGPAVLLVGQRHAPVGVAGDHTGTVIATVQRIDALRAALHLGGLKVTAVLTEAQIIVECQMIVEDVLQAQRLHRVIGMIMVLLLAVPVLPGHAIFRDRPPIGGPTGLDDRHPVIRDAVIRLMHHLKHDGRLRSQPEGHGWRNAPAMIPDMVPTHHIVGRSQPFQTEGRGVVDPLVHVHRATEIIR</sequence>
<proteinExistence type="predicted"/>
<comment type="caution">
    <text evidence="2">The sequence shown here is derived from an EMBL/GenBank/DDBJ whole genome shotgun (WGS) entry which is preliminary data.</text>
</comment>
<organism evidence="2 3">
    <name type="scientific">Parasaccharibacter apium</name>
    <dbReference type="NCBI Taxonomy" id="1510841"/>
    <lineage>
        <taxon>Bacteria</taxon>
        <taxon>Pseudomonadati</taxon>
        <taxon>Pseudomonadota</taxon>
        <taxon>Alphaproteobacteria</taxon>
        <taxon>Acetobacterales</taxon>
        <taxon>Acetobacteraceae</taxon>
        <taxon>Parasaccharibacter</taxon>
    </lineage>
</organism>
<name>A0A7U7G4U0_9PROT</name>
<accession>A0A7U7G4U0</accession>